<dbReference type="InterPro" id="IPR051044">
    <property type="entry name" value="MAG_DAG_Lipase"/>
</dbReference>
<dbReference type="EMBL" id="ABLK01000023">
    <property type="protein sequence ID" value="EDT43071.1"/>
    <property type="molecule type" value="Genomic_DNA"/>
</dbReference>
<evidence type="ECO:0000313" key="4">
    <source>
        <dbReference type="Proteomes" id="UP000004814"/>
    </source>
</evidence>
<proteinExistence type="predicted"/>
<dbReference type="InterPro" id="IPR022742">
    <property type="entry name" value="Hydrolase_4"/>
</dbReference>
<dbReference type="Proteomes" id="UP000004814">
    <property type="component" value="Unassembled WGS sequence"/>
</dbReference>
<dbReference type="GO" id="GO:0016787">
    <property type="term" value="F:hydrolase activity"/>
    <property type="evidence" value="ECO:0007669"/>
    <property type="project" value="UniProtKB-KW"/>
</dbReference>
<organism evidence="3 4">
    <name type="scientific">Burkholderia ambifaria MEX-5</name>
    <dbReference type="NCBI Taxonomy" id="396597"/>
    <lineage>
        <taxon>Bacteria</taxon>
        <taxon>Pseudomonadati</taxon>
        <taxon>Pseudomonadota</taxon>
        <taxon>Betaproteobacteria</taxon>
        <taxon>Burkholderiales</taxon>
        <taxon>Burkholderiaceae</taxon>
        <taxon>Burkholderia</taxon>
        <taxon>Burkholderia cepacia complex</taxon>
    </lineage>
</organism>
<dbReference type="InterPro" id="IPR029058">
    <property type="entry name" value="AB_hydrolase_fold"/>
</dbReference>
<comment type="caution">
    <text evidence="3">The sequence shown here is derived from an EMBL/GenBank/DDBJ whole genome shotgun (WGS) entry which is preliminary data.</text>
</comment>
<reference evidence="3 4" key="1">
    <citation type="submission" date="2008-03" db="EMBL/GenBank/DDBJ databases">
        <title>Sequencing of the draft genome and assembly of Burkholderia ambifaria MEX-5.</title>
        <authorList>
            <consortium name="US DOE Joint Genome Institute (JGI-PGF)"/>
            <person name="Copeland A."/>
            <person name="Lucas S."/>
            <person name="Lapidus A."/>
            <person name="Glavina del Rio T."/>
            <person name="Dalin E."/>
            <person name="Tice H."/>
            <person name="Bruce D."/>
            <person name="Goodwin L."/>
            <person name="Pitluck S."/>
            <person name="Larimer F."/>
            <person name="Land M.L."/>
            <person name="Hauser L."/>
            <person name="Tiedje J."/>
            <person name="Richardson P."/>
        </authorList>
    </citation>
    <scope>NUCLEOTIDE SEQUENCE [LARGE SCALE GENOMIC DNA]</scope>
    <source>
        <strain evidence="3 4">MEX-5</strain>
    </source>
</reference>
<dbReference type="Pfam" id="PF12146">
    <property type="entry name" value="Hydrolase_4"/>
    <property type="match status" value="1"/>
</dbReference>
<sequence length="599" mass="66187">MIRTTKREKRMSARTAREADFITHDGETLFYRHWPATGLRCRGAIVLLHRGHEHSARVTHLVDELDLPDFAFFAWDARGHGRSPGARGYSPSAAASVRDLQIFVEHIRDTHGIAIEHTAVVGQSVGAVLAATWVHDYAPPIRCLVVASPAFHIKLYVPFARPGLRLMHKLRGLFYVNSYVKPKFLTHDAERIASYAADPLITRPIAVNMLLDLHDTAKRIVADAAAITVPTQLLISGADWVVHRGPQDRFFERLGAARKERIVLPGFYHDTLGERDRAQALAPLRAFVLREFDTPSPRVSLADADRRGAFHDEYAALGRPPANPFTRAYWAITRAGLKAGGALSDGIALGLRLGFDSGSTLDYVYRNRAQGRLGVGALIDRTYLDSPGWVGIRQRKVHLQELIGAAIGRLRGLGEPVRIVDIAAGHGRYVLDAIATAAERDGAAPDDITLRDYSPPNVEAGRVLIAQRGLEPIARFERGDAFDEASLATLEPRPTLAIVSGLYELFGENALIERSLRGLAQAVPPGGYLVYTGQPWHPQLEFIARALNNHRGDATWVMRRRSQAEMDELVARAGFRKLDQRIDEMGIFTVSLAQRVDAS</sequence>
<feature type="domain" description="Serine aminopeptidase S33" evidence="1">
    <location>
        <begin position="42"/>
        <end position="276"/>
    </location>
</feature>
<feature type="domain" description="Methyltransferase" evidence="2">
    <location>
        <begin position="285"/>
        <end position="595"/>
    </location>
</feature>
<gene>
    <name evidence="3" type="ORF">BamMEX5DRAFT_1194</name>
</gene>
<dbReference type="PANTHER" id="PTHR11614">
    <property type="entry name" value="PHOSPHOLIPASE-RELATED"/>
    <property type="match status" value="1"/>
</dbReference>
<keyword evidence="3" id="KW-0378">Hydrolase</keyword>
<dbReference type="CDD" id="cd02440">
    <property type="entry name" value="AdoMet_MTases"/>
    <property type="match status" value="1"/>
</dbReference>
<accession>B1T078</accession>
<dbReference type="InterPro" id="IPR029063">
    <property type="entry name" value="SAM-dependent_MTases_sf"/>
</dbReference>
<evidence type="ECO:0000259" key="2">
    <source>
        <dbReference type="Pfam" id="PF12147"/>
    </source>
</evidence>
<dbReference type="Pfam" id="PF12147">
    <property type="entry name" value="Methyltransf_20"/>
    <property type="match status" value="1"/>
</dbReference>
<dbReference type="Gene3D" id="3.40.50.1820">
    <property type="entry name" value="alpha/beta hydrolase"/>
    <property type="match status" value="1"/>
</dbReference>
<dbReference type="AlphaFoldDB" id="B1T078"/>
<dbReference type="InterPro" id="IPR022744">
    <property type="entry name" value="MeTrfase_dom_put"/>
</dbReference>
<dbReference type="PATRIC" id="fig|396597.7.peg.7208"/>
<evidence type="ECO:0000313" key="3">
    <source>
        <dbReference type="EMBL" id="EDT43071.1"/>
    </source>
</evidence>
<dbReference type="Gene3D" id="3.40.50.150">
    <property type="entry name" value="Vaccinia Virus protein VP39"/>
    <property type="match status" value="1"/>
</dbReference>
<evidence type="ECO:0000259" key="1">
    <source>
        <dbReference type="Pfam" id="PF12146"/>
    </source>
</evidence>
<protein>
    <submittedName>
        <fullName evidence="3">Alpha/beta hydrolase fold</fullName>
    </submittedName>
</protein>
<dbReference type="SUPFAM" id="SSF53474">
    <property type="entry name" value="alpha/beta-Hydrolases"/>
    <property type="match status" value="1"/>
</dbReference>
<dbReference type="SUPFAM" id="SSF53335">
    <property type="entry name" value="S-adenosyl-L-methionine-dependent methyltransferases"/>
    <property type="match status" value="1"/>
</dbReference>
<dbReference type="FunFam" id="3.40.50.1820:FF:000201">
    <property type="entry name" value="Alpha/beta fold hydrolase"/>
    <property type="match status" value="1"/>
</dbReference>
<name>B1T078_9BURK</name>